<evidence type="ECO:0000313" key="11">
    <source>
        <dbReference type="Proteomes" id="UP001557470"/>
    </source>
</evidence>
<evidence type="ECO:0000313" key="10">
    <source>
        <dbReference type="EMBL" id="KAL1004911.1"/>
    </source>
</evidence>
<proteinExistence type="inferred from homology"/>
<dbReference type="InterPro" id="IPR001427">
    <property type="entry name" value="RNaseA"/>
</dbReference>
<gene>
    <name evidence="10" type="ORF">UPYG_G00052110</name>
</gene>
<evidence type="ECO:0000256" key="3">
    <source>
        <dbReference type="ARBA" id="ARBA00022525"/>
    </source>
</evidence>
<evidence type="ECO:0000256" key="1">
    <source>
        <dbReference type="ARBA" id="ARBA00004613"/>
    </source>
</evidence>
<keyword evidence="7" id="KW-1015">Disulfide bond</keyword>
<dbReference type="PRINTS" id="PR00794">
    <property type="entry name" value="RIBONUCLEASE"/>
</dbReference>
<keyword evidence="3" id="KW-0964">Secreted</keyword>
<comment type="subcellular location">
    <subcellularLocation>
        <location evidence="1">Secreted</location>
    </subcellularLocation>
</comment>
<comment type="similarity">
    <text evidence="2 8">Belongs to the pancreatic ribonuclease family.</text>
</comment>
<protein>
    <recommendedName>
        <fullName evidence="9">Ribonuclease A-domain domain-containing protein</fullName>
    </recommendedName>
</protein>
<dbReference type="GO" id="GO:0004519">
    <property type="term" value="F:endonuclease activity"/>
    <property type="evidence" value="ECO:0007669"/>
    <property type="project" value="UniProtKB-KW"/>
</dbReference>
<feature type="signal peptide" evidence="8">
    <location>
        <begin position="1"/>
        <end position="21"/>
    </location>
</feature>
<evidence type="ECO:0000259" key="9">
    <source>
        <dbReference type="SMART" id="SM00092"/>
    </source>
</evidence>
<reference evidence="10 11" key="1">
    <citation type="submission" date="2024-06" db="EMBL/GenBank/DDBJ databases">
        <authorList>
            <person name="Pan Q."/>
            <person name="Wen M."/>
            <person name="Jouanno E."/>
            <person name="Zahm M."/>
            <person name="Klopp C."/>
            <person name="Cabau C."/>
            <person name="Louis A."/>
            <person name="Berthelot C."/>
            <person name="Parey E."/>
            <person name="Roest Crollius H."/>
            <person name="Montfort J."/>
            <person name="Robinson-Rechavi M."/>
            <person name="Bouchez O."/>
            <person name="Lampietro C."/>
            <person name="Lopez Roques C."/>
            <person name="Donnadieu C."/>
            <person name="Postlethwait J."/>
            <person name="Bobe J."/>
            <person name="Verreycken H."/>
            <person name="Guiguen Y."/>
        </authorList>
    </citation>
    <scope>NUCLEOTIDE SEQUENCE [LARGE SCALE GENOMIC DNA]</scope>
    <source>
        <strain evidence="10">Up_M1</strain>
        <tissue evidence="10">Testis</tissue>
    </source>
</reference>
<dbReference type="Gene3D" id="3.10.130.10">
    <property type="entry name" value="Ribonuclease A-like domain"/>
    <property type="match status" value="1"/>
</dbReference>
<evidence type="ECO:0000256" key="4">
    <source>
        <dbReference type="ARBA" id="ARBA00022722"/>
    </source>
</evidence>
<evidence type="ECO:0000256" key="7">
    <source>
        <dbReference type="ARBA" id="ARBA00023157"/>
    </source>
</evidence>
<evidence type="ECO:0000256" key="6">
    <source>
        <dbReference type="ARBA" id="ARBA00022801"/>
    </source>
</evidence>
<dbReference type="PANTHER" id="PTHR11437:SF10">
    <property type="entry name" value="ANGIOGENIN-RELATED"/>
    <property type="match status" value="1"/>
</dbReference>
<dbReference type="Proteomes" id="UP001557470">
    <property type="component" value="Unassembled WGS sequence"/>
</dbReference>
<dbReference type="PROSITE" id="PS00127">
    <property type="entry name" value="RNASE_PANCREATIC"/>
    <property type="match status" value="1"/>
</dbReference>
<dbReference type="CDD" id="cd06265">
    <property type="entry name" value="RNase_A_canonical"/>
    <property type="match status" value="1"/>
</dbReference>
<dbReference type="GO" id="GO:0016787">
    <property type="term" value="F:hydrolase activity"/>
    <property type="evidence" value="ECO:0007669"/>
    <property type="project" value="UniProtKB-KW"/>
</dbReference>
<dbReference type="AlphaFoldDB" id="A0ABD0XUT0"/>
<keyword evidence="11" id="KW-1185">Reference proteome</keyword>
<feature type="domain" description="Ribonuclease A-domain" evidence="9">
    <location>
        <begin position="26"/>
        <end position="144"/>
    </location>
</feature>
<name>A0ABD0XUT0_UMBPY</name>
<keyword evidence="8" id="KW-0732">Signal</keyword>
<dbReference type="InterPro" id="IPR036816">
    <property type="entry name" value="RNaseA-like_dom_sf"/>
</dbReference>
<dbReference type="GO" id="GO:0005576">
    <property type="term" value="C:extracellular region"/>
    <property type="evidence" value="ECO:0007669"/>
    <property type="project" value="UniProtKB-SubCell"/>
</dbReference>
<accession>A0ABD0XUT0</accession>
<organism evidence="10 11">
    <name type="scientific">Umbra pygmaea</name>
    <name type="common">Eastern mudminnow</name>
    <dbReference type="NCBI Taxonomy" id="75934"/>
    <lineage>
        <taxon>Eukaryota</taxon>
        <taxon>Metazoa</taxon>
        <taxon>Chordata</taxon>
        <taxon>Craniata</taxon>
        <taxon>Vertebrata</taxon>
        <taxon>Euteleostomi</taxon>
        <taxon>Actinopterygii</taxon>
        <taxon>Neopterygii</taxon>
        <taxon>Teleostei</taxon>
        <taxon>Protacanthopterygii</taxon>
        <taxon>Esociformes</taxon>
        <taxon>Umbridae</taxon>
        <taxon>Umbra</taxon>
    </lineage>
</organism>
<keyword evidence="6 8" id="KW-0378">Hydrolase</keyword>
<dbReference type="Pfam" id="PF00074">
    <property type="entry name" value="RnaseA"/>
    <property type="match status" value="1"/>
</dbReference>
<keyword evidence="5 8" id="KW-0255">Endonuclease</keyword>
<keyword evidence="4 8" id="KW-0540">Nuclease</keyword>
<feature type="chain" id="PRO_5044529685" description="Ribonuclease A-domain domain-containing protein" evidence="8">
    <location>
        <begin position="22"/>
        <end position="147"/>
    </location>
</feature>
<evidence type="ECO:0000256" key="8">
    <source>
        <dbReference type="RuleBase" id="RU000651"/>
    </source>
</evidence>
<dbReference type="EMBL" id="JAGEUA010000002">
    <property type="protein sequence ID" value="KAL1004911.1"/>
    <property type="molecule type" value="Genomic_DNA"/>
</dbReference>
<dbReference type="SUPFAM" id="SSF54076">
    <property type="entry name" value="RNase A-like"/>
    <property type="match status" value="1"/>
</dbReference>
<evidence type="ECO:0000256" key="2">
    <source>
        <dbReference type="ARBA" id="ARBA00005600"/>
    </source>
</evidence>
<dbReference type="PANTHER" id="PTHR11437">
    <property type="entry name" value="RIBONUCLEASE"/>
    <property type="match status" value="1"/>
</dbReference>
<dbReference type="InterPro" id="IPR023412">
    <property type="entry name" value="RNaseA_domain"/>
</dbReference>
<dbReference type="InterPro" id="IPR023411">
    <property type="entry name" value="RNaseA_AS"/>
</dbReference>
<comment type="caution">
    <text evidence="10">The sequence shown here is derived from an EMBL/GenBank/DDBJ whole genome shotgun (WGS) entry which is preliminary data.</text>
</comment>
<evidence type="ECO:0000256" key="5">
    <source>
        <dbReference type="ARBA" id="ARBA00022759"/>
    </source>
</evidence>
<sequence>MGVQQIFLFLVFLCAAVITHGQPANVGPRYKQFLRQHVKGDMTAKKCDGVIGNLKLTEPNGRNCKSKNTFILANSNQVRAICTRGGRPRGNGLFESNNPFPVVICKHTGGEYHNKCKYRGSTSTRKVVIACDQGWPVHYGDDIVLVN</sequence>
<dbReference type="SMART" id="SM00092">
    <property type="entry name" value="RNAse_Pc"/>
    <property type="match status" value="1"/>
</dbReference>